<evidence type="ECO:0000313" key="1">
    <source>
        <dbReference type="EMBL" id="BBE33103.1"/>
    </source>
</evidence>
<dbReference type="KEGG" id="smic:SmB9_07610"/>
<dbReference type="EMBL" id="AP018711">
    <property type="protein sequence ID" value="BBE33103.1"/>
    <property type="molecule type" value="Genomic_DNA"/>
</dbReference>
<gene>
    <name evidence="1" type="ORF">SmB9_07610</name>
</gene>
<protein>
    <submittedName>
        <fullName evidence="1">Uncharacterized protein</fullName>
    </submittedName>
</protein>
<dbReference type="Proteomes" id="UP000275727">
    <property type="component" value="Chromosome"/>
</dbReference>
<proteinExistence type="predicted"/>
<evidence type="ECO:0000313" key="2">
    <source>
        <dbReference type="Proteomes" id="UP000275727"/>
    </source>
</evidence>
<dbReference type="PROSITE" id="PS51257">
    <property type="entry name" value="PROKAR_LIPOPROTEIN"/>
    <property type="match status" value="1"/>
</dbReference>
<organism evidence="1 2">
    <name type="scientific">Sphingosinicella microcystinivorans</name>
    <dbReference type="NCBI Taxonomy" id="335406"/>
    <lineage>
        <taxon>Bacteria</taxon>
        <taxon>Pseudomonadati</taxon>
        <taxon>Pseudomonadota</taxon>
        <taxon>Alphaproteobacteria</taxon>
        <taxon>Sphingomonadales</taxon>
        <taxon>Sphingosinicellaceae</taxon>
        <taxon>Sphingosinicella</taxon>
    </lineage>
</organism>
<accession>A0AAD1FZU7</accession>
<dbReference type="AlphaFoldDB" id="A0AAD1FZU7"/>
<name>A0AAD1FZU7_SPHMI</name>
<reference evidence="1 2" key="1">
    <citation type="submission" date="2018-06" db="EMBL/GenBank/DDBJ databases">
        <title>Complete Genome Sequence of the Microcystin-Degrading Bacterium Sphingosinicella microcystinivorans Strain B-9.</title>
        <authorList>
            <person name="Jin H."/>
            <person name="Nishizawa T."/>
            <person name="Guo Y."/>
            <person name="Nishizawa A."/>
            <person name="Park H."/>
            <person name="Kato H."/>
            <person name="Tsuji K."/>
            <person name="Harada K."/>
        </authorList>
    </citation>
    <scope>NUCLEOTIDE SEQUENCE [LARGE SCALE GENOMIC DNA]</scope>
    <source>
        <strain evidence="1 2">B9</strain>
    </source>
</reference>
<sequence length="179" mass="18276">MRALAAAGRHLYRPAAMRYLAFPAFLAVSLMLAACADRGGEWPSLARVPGSPTPPCGPAAESAPTGARPCVAAPPVVSAATPDLPALEARLVAARGAWADTMKAAESAVAAAARAEAGESAWAAAELQLSRLERAAVPFAEVAEALAGSESGAALRAAAEADRARHLETFARLRAALRR</sequence>